<reference evidence="1" key="1">
    <citation type="submission" date="2018-02" db="EMBL/GenBank/DDBJ databases">
        <title>Rhizophora mucronata_Transcriptome.</title>
        <authorList>
            <person name="Meera S.P."/>
            <person name="Sreeshan A."/>
            <person name="Augustine A."/>
        </authorList>
    </citation>
    <scope>NUCLEOTIDE SEQUENCE</scope>
    <source>
        <tissue evidence="1">Leaf</tissue>
    </source>
</reference>
<protein>
    <submittedName>
        <fullName evidence="1">Uncharacterized protein</fullName>
    </submittedName>
</protein>
<dbReference type="AlphaFoldDB" id="A0A2P2QQ91"/>
<dbReference type="EMBL" id="GGEC01088611">
    <property type="protein sequence ID" value="MBX69095.1"/>
    <property type="molecule type" value="Transcribed_RNA"/>
</dbReference>
<sequence>MSYQLKGLGSISWIYSEIWHWCKRADILIGSNDYACEMGEESVGGIDFVRHYLHLGLVLLQFLVGSL</sequence>
<name>A0A2P2QQ91_RHIMU</name>
<accession>A0A2P2QQ91</accession>
<evidence type="ECO:0000313" key="1">
    <source>
        <dbReference type="EMBL" id="MBX69095.1"/>
    </source>
</evidence>
<organism evidence="1">
    <name type="scientific">Rhizophora mucronata</name>
    <name type="common">Asiatic mangrove</name>
    <dbReference type="NCBI Taxonomy" id="61149"/>
    <lineage>
        <taxon>Eukaryota</taxon>
        <taxon>Viridiplantae</taxon>
        <taxon>Streptophyta</taxon>
        <taxon>Embryophyta</taxon>
        <taxon>Tracheophyta</taxon>
        <taxon>Spermatophyta</taxon>
        <taxon>Magnoliopsida</taxon>
        <taxon>eudicotyledons</taxon>
        <taxon>Gunneridae</taxon>
        <taxon>Pentapetalae</taxon>
        <taxon>rosids</taxon>
        <taxon>fabids</taxon>
        <taxon>Malpighiales</taxon>
        <taxon>Rhizophoraceae</taxon>
        <taxon>Rhizophora</taxon>
    </lineage>
</organism>
<proteinExistence type="predicted"/>